<evidence type="ECO:0000313" key="2">
    <source>
        <dbReference type="Proteomes" id="UP001151760"/>
    </source>
</evidence>
<comment type="caution">
    <text evidence="1">The sequence shown here is derived from an EMBL/GenBank/DDBJ whole genome shotgun (WGS) entry which is preliminary data.</text>
</comment>
<protein>
    <recommendedName>
        <fullName evidence="3">DUF2235 domain-containing protein</fullName>
    </recommendedName>
</protein>
<evidence type="ECO:0000313" key="1">
    <source>
        <dbReference type="EMBL" id="GJT18765.1"/>
    </source>
</evidence>
<keyword evidence="2" id="KW-1185">Reference proteome</keyword>
<organism evidence="1 2">
    <name type="scientific">Tanacetum coccineum</name>
    <dbReference type="NCBI Taxonomy" id="301880"/>
    <lineage>
        <taxon>Eukaryota</taxon>
        <taxon>Viridiplantae</taxon>
        <taxon>Streptophyta</taxon>
        <taxon>Embryophyta</taxon>
        <taxon>Tracheophyta</taxon>
        <taxon>Spermatophyta</taxon>
        <taxon>Magnoliopsida</taxon>
        <taxon>eudicotyledons</taxon>
        <taxon>Gunneridae</taxon>
        <taxon>Pentapetalae</taxon>
        <taxon>asterids</taxon>
        <taxon>campanulids</taxon>
        <taxon>Asterales</taxon>
        <taxon>Asteraceae</taxon>
        <taxon>Asteroideae</taxon>
        <taxon>Anthemideae</taxon>
        <taxon>Anthemidinae</taxon>
        <taxon>Tanacetum</taxon>
    </lineage>
</organism>
<accession>A0ABQ5BV70</accession>
<reference evidence="1" key="1">
    <citation type="journal article" date="2022" name="Int. J. Mol. Sci.">
        <title>Draft Genome of Tanacetum Coccineum: Genomic Comparison of Closely Related Tanacetum-Family Plants.</title>
        <authorList>
            <person name="Yamashiro T."/>
            <person name="Shiraishi A."/>
            <person name="Nakayama K."/>
            <person name="Satake H."/>
        </authorList>
    </citation>
    <scope>NUCLEOTIDE SEQUENCE</scope>
</reference>
<gene>
    <name evidence="1" type="ORF">Tco_0877471</name>
</gene>
<dbReference type="EMBL" id="BQNB010013664">
    <property type="protein sequence ID" value="GJT18765.1"/>
    <property type="molecule type" value="Genomic_DNA"/>
</dbReference>
<proteinExistence type="predicted"/>
<sequence>MIRRNDPKRKYVEQEVRSVGEIKFPHVINRMPSTDTVVIKVLVSKRQVKWVYMDRGSSCEVIYEHYFLKLKPLIRAQRVYSKITLVGFSRGALMALGISPFRNHHMKRKPGSKDLVIDRNPFGTEHKLNEYKHIDPIKQNQAGLAPERSAAACKEVDELTKARIL</sequence>
<dbReference type="Proteomes" id="UP001151760">
    <property type="component" value="Unassembled WGS sequence"/>
</dbReference>
<reference evidence="1" key="2">
    <citation type="submission" date="2022-01" db="EMBL/GenBank/DDBJ databases">
        <authorList>
            <person name="Yamashiro T."/>
            <person name="Shiraishi A."/>
            <person name="Satake H."/>
            <person name="Nakayama K."/>
        </authorList>
    </citation>
    <scope>NUCLEOTIDE SEQUENCE</scope>
</reference>
<evidence type="ECO:0008006" key="3">
    <source>
        <dbReference type="Google" id="ProtNLM"/>
    </source>
</evidence>
<name>A0ABQ5BV70_9ASTR</name>